<evidence type="ECO:0000256" key="1">
    <source>
        <dbReference type="SAM" id="MobiDB-lite"/>
    </source>
</evidence>
<gene>
    <name evidence="2" type="ORF">GCM10010521_50260</name>
</gene>
<reference evidence="3" key="1">
    <citation type="journal article" date="2019" name="Int. J. Syst. Evol. Microbiol.">
        <title>The Global Catalogue of Microorganisms (GCM) 10K type strain sequencing project: providing services to taxonomists for standard genome sequencing and annotation.</title>
        <authorList>
            <consortium name="The Broad Institute Genomics Platform"/>
            <consortium name="The Broad Institute Genome Sequencing Center for Infectious Disease"/>
            <person name="Wu L."/>
            <person name="Ma J."/>
        </authorList>
    </citation>
    <scope>NUCLEOTIDE SEQUENCE [LARGE SCALE GENOMIC DNA]</scope>
    <source>
        <strain evidence="3">JCM 11574</strain>
    </source>
</reference>
<dbReference type="RefSeq" id="WP_345055901.1">
    <property type="nucleotide sequence ID" value="NZ_BAAAVM010000085.1"/>
</dbReference>
<keyword evidence="3" id="KW-1185">Reference proteome</keyword>
<dbReference type="Pfam" id="PF17269">
    <property type="entry name" value="DUF5335"/>
    <property type="match status" value="1"/>
</dbReference>
<accession>A0ABP6NS99</accession>
<feature type="compositionally biased region" description="Polar residues" evidence="1">
    <location>
        <begin position="89"/>
        <end position="107"/>
    </location>
</feature>
<proteinExistence type="predicted"/>
<sequence>MTGNGTLTRDEWKTALDRITEERTGEHVTIELLDPEVGHQYEAERLPFAYLDYDPKDDTVIVAVGGRSARYPVVLRHVIAHPREVDVATQDTRNRPSGSSARTAPPH</sequence>
<organism evidence="2 3">
    <name type="scientific">Streptomyces rameus</name>
    <dbReference type="NCBI Taxonomy" id="68261"/>
    <lineage>
        <taxon>Bacteria</taxon>
        <taxon>Bacillati</taxon>
        <taxon>Actinomycetota</taxon>
        <taxon>Actinomycetes</taxon>
        <taxon>Kitasatosporales</taxon>
        <taxon>Streptomycetaceae</taxon>
        <taxon>Streptomyces</taxon>
    </lineage>
</organism>
<comment type="caution">
    <text evidence="2">The sequence shown here is derived from an EMBL/GenBank/DDBJ whole genome shotgun (WGS) entry which is preliminary data.</text>
</comment>
<feature type="region of interest" description="Disordered" evidence="1">
    <location>
        <begin position="85"/>
        <end position="107"/>
    </location>
</feature>
<dbReference type="Proteomes" id="UP001500893">
    <property type="component" value="Unassembled WGS sequence"/>
</dbReference>
<evidence type="ECO:0000313" key="2">
    <source>
        <dbReference type="EMBL" id="GAA3156191.1"/>
    </source>
</evidence>
<dbReference type="InterPro" id="IPR035223">
    <property type="entry name" value="DUF5335"/>
</dbReference>
<protein>
    <submittedName>
        <fullName evidence="2">Uncharacterized protein</fullName>
    </submittedName>
</protein>
<evidence type="ECO:0000313" key="3">
    <source>
        <dbReference type="Proteomes" id="UP001500893"/>
    </source>
</evidence>
<name>A0ABP6NS99_9ACTN</name>
<dbReference type="EMBL" id="BAAAVM010000085">
    <property type="protein sequence ID" value="GAA3156191.1"/>
    <property type="molecule type" value="Genomic_DNA"/>
</dbReference>